<dbReference type="InterPro" id="IPR005094">
    <property type="entry name" value="Endonuclease_MobA/VirD2"/>
</dbReference>
<comment type="caution">
    <text evidence="3">The sequence shown here is derived from an EMBL/GenBank/DDBJ whole genome shotgun (WGS) entry which is preliminary data.</text>
</comment>
<evidence type="ECO:0000313" key="3">
    <source>
        <dbReference type="EMBL" id="MDX8331852.1"/>
    </source>
</evidence>
<keyword evidence="4" id="KW-1185">Reference proteome</keyword>
<evidence type="ECO:0000256" key="1">
    <source>
        <dbReference type="SAM" id="MobiDB-lite"/>
    </source>
</evidence>
<dbReference type="Proteomes" id="UP001277561">
    <property type="component" value="Unassembled WGS sequence"/>
</dbReference>
<feature type="region of interest" description="Disordered" evidence="1">
    <location>
        <begin position="773"/>
        <end position="797"/>
    </location>
</feature>
<dbReference type="Pfam" id="PF03432">
    <property type="entry name" value="Relaxase"/>
    <property type="match status" value="1"/>
</dbReference>
<feature type="region of interest" description="Disordered" evidence="1">
    <location>
        <begin position="96"/>
        <end position="123"/>
    </location>
</feature>
<gene>
    <name evidence="3" type="ORF">RMS29_21795</name>
</gene>
<feature type="compositionally biased region" description="Basic and acidic residues" evidence="1">
    <location>
        <begin position="834"/>
        <end position="844"/>
    </location>
</feature>
<dbReference type="RefSeq" id="WP_320188446.1">
    <property type="nucleotide sequence ID" value="NZ_CP192768.1"/>
</dbReference>
<organism evidence="3 4">
    <name type="scientific">Agrobacterium rosae</name>
    <dbReference type="NCBI Taxonomy" id="1972867"/>
    <lineage>
        <taxon>Bacteria</taxon>
        <taxon>Pseudomonadati</taxon>
        <taxon>Pseudomonadota</taxon>
        <taxon>Alphaproteobacteria</taxon>
        <taxon>Hyphomicrobiales</taxon>
        <taxon>Rhizobiaceae</taxon>
        <taxon>Rhizobium/Agrobacterium group</taxon>
        <taxon>Agrobacterium</taxon>
    </lineage>
</organism>
<evidence type="ECO:0000313" key="4">
    <source>
        <dbReference type="Proteomes" id="UP001277561"/>
    </source>
</evidence>
<feature type="compositionally biased region" description="Polar residues" evidence="1">
    <location>
        <begin position="775"/>
        <end position="797"/>
    </location>
</feature>
<evidence type="ECO:0000259" key="2">
    <source>
        <dbReference type="Pfam" id="PF03432"/>
    </source>
</evidence>
<name>A0ABU4W246_9HYPH</name>
<dbReference type="EMBL" id="JAVRAD010000012">
    <property type="protein sequence ID" value="MDX8331852.1"/>
    <property type="molecule type" value="Genomic_DNA"/>
</dbReference>
<feature type="domain" description="MobA/VirD2-like nuclease" evidence="2">
    <location>
        <begin position="357"/>
        <end position="458"/>
    </location>
</feature>
<reference evidence="3" key="1">
    <citation type="journal article" date="2023" name="Phytobiomes J">
        <title>Deciphering the key players within the bacterial microbiota associated with aerial crown gall tumors on rhododendron: Insights into the gallobiome.</title>
        <authorList>
            <person name="Kuzmanovic N."/>
            <person name="Nesme J."/>
            <person name="Wolf J."/>
            <person name="Neumann-Schaal M."/>
            <person name="Petersen J."/>
            <person name="Fernandez-Gnecco G."/>
            <person name="Sproeer C."/>
            <person name="Bunk B."/>
            <person name="Overmann J."/>
            <person name="Sorensen S.J."/>
            <person name="Idczak E."/>
            <person name="Smalla K."/>
        </authorList>
    </citation>
    <scope>NUCLEOTIDE SEQUENCE [LARGE SCALE GENOMIC DNA]</scope>
    <source>
        <strain evidence="3">Rho-14.1</strain>
    </source>
</reference>
<feature type="region of interest" description="Disordered" evidence="1">
    <location>
        <begin position="811"/>
        <end position="857"/>
    </location>
</feature>
<proteinExistence type="predicted"/>
<accession>A0ABU4W246</accession>
<protein>
    <submittedName>
        <fullName evidence="3">Relaxase/mobilization nuclease domain-containing protein</fullName>
    </submittedName>
</protein>
<sequence length="857" mass="92095">MAFDWSEVLSDVTRYAVASGQGVATDDDEVRRRGSAPAQVSISPVLRPLAKSGQSIRTPVSSLPMSGSTIGNLLQSPSSGSQAGIIALFRSVKSAPGALEDDERHRSGGGGGSSGPERTGGTQNLLSSRIASRAREDVASRAAIAAGAQPVVIKVTSTISSRASAANLINYLGTRDADGKNDDAGRVDITIHDQDGISVQSADQRAEVLREWSNDFRPAYAVDAVTTLTVGLAGDVSDGVLQNALNSVFGSKPFLYHRDGREVVVFGVTEFPARKLAAALKARESGDGSVHAVAKAEAGLTASLLLEGVSASVRIEGAAVSETSARYFLEKFLRTHPTIVTSAGERLEKPAAVKKLATEVWEQWSSHIRTVEPRNAFHVVFSARAGTDALAMNRAVRDFLSEQVLGHRWMTAHHPETGHVHIHAMIAARDDLGKPLRLTKPELFEWRERFAAKAREHGIAMVATRRSDLAATRSFNQAQAGAYERSRTDPRYLKDATVIQRVENKRSGAINEATLANDKLALAAKWQSTVAALKAAGANAAVIAVADRFASVATERGMAVQPGTPKGFLLLKIDVAEIREQSTAITAVMAAIGVPKDAVAAERNKIRVLAPMQTSISRIERELAKQNDEFGPGAEMQRVMRDITERLMAHGLQAVVEIEAAGSSREGKPTPWLATRFAKMSAPQPQNAAGPSFANELNGLLTSLQQRKEQTMALSLEQFDERVARANKSMERLEAVVDSSVEKQAVEEMRREIGALFAEQRQQIELDQMRPIATSGGNASTATPVQTEGQNDARSRQPNVDPAIVAQQQAIAAGRAARTAREQSASEKACQEGQRQRALKDADQQRQNQNGRDGPER</sequence>